<dbReference type="Proteomes" id="UP000092124">
    <property type="component" value="Unassembled WGS sequence"/>
</dbReference>
<reference evidence="2 3" key="1">
    <citation type="submission" date="2016-06" db="EMBL/GenBank/DDBJ databases">
        <title>The Draft Genome Sequence and Annotation of the Desert Woodrat Neotoma lepida.</title>
        <authorList>
            <person name="Campbell M."/>
            <person name="Oakeson K.F."/>
            <person name="Yandell M."/>
            <person name="Halpert J.R."/>
            <person name="Dearing D."/>
        </authorList>
    </citation>
    <scope>NUCLEOTIDE SEQUENCE [LARGE SCALE GENOMIC DNA]</scope>
    <source>
        <strain evidence="2">417</strain>
        <tissue evidence="2">Liver</tissue>
    </source>
</reference>
<evidence type="ECO:0000313" key="3">
    <source>
        <dbReference type="Proteomes" id="UP000092124"/>
    </source>
</evidence>
<comment type="caution">
    <text evidence="2">The sequence shown here is derived from an EMBL/GenBank/DDBJ whole genome shotgun (WGS) entry which is preliminary data.</text>
</comment>
<evidence type="ECO:0000256" key="1">
    <source>
        <dbReference type="SAM" id="MobiDB-lite"/>
    </source>
</evidence>
<keyword evidence="3" id="KW-1185">Reference proteome</keyword>
<protein>
    <submittedName>
        <fullName evidence="2">Uncharacterized protein</fullName>
    </submittedName>
</protein>
<organism evidence="2 3">
    <name type="scientific">Neotoma lepida</name>
    <name type="common">Desert woodrat</name>
    <dbReference type="NCBI Taxonomy" id="56216"/>
    <lineage>
        <taxon>Eukaryota</taxon>
        <taxon>Metazoa</taxon>
        <taxon>Chordata</taxon>
        <taxon>Craniata</taxon>
        <taxon>Vertebrata</taxon>
        <taxon>Euteleostomi</taxon>
        <taxon>Mammalia</taxon>
        <taxon>Eutheria</taxon>
        <taxon>Euarchontoglires</taxon>
        <taxon>Glires</taxon>
        <taxon>Rodentia</taxon>
        <taxon>Myomorpha</taxon>
        <taxon>Muroidea</taxon>
        <taxon>Cricetidae</taxon>
        <taxon>Neotominae</taxon>
        <taxon>Neotoma</taxon>
    </lineage>
</organism>
<dbReference type="STRING" id="56216.A0A1A6FUX2"/>
<feature type="non-terminal residue" evidence="2">
    <location>
        <position position="1"/>
    </location>
</feature>
<accession>A0A1A6FUX2</accession>
<gene>
    <name evidence="2" type="ORF">A6R68_11515</name>
</gene>
<evidence type="ECO:0000313" key="2">
    <source>
        <dbReference type="EMBL" id="OBS57360.1"/>
    </source>
</evidence>
<dbReference type="AlphaFoldDB" id="A0A1A6FUX2"/>
<sequence>PQLLAVTPVTTDPELFRTAGGANTSSQAMDRMGPLGSRQQHKLLGVLQTMESNTAHLSQVVVPTEMPVLDPE</sequence>
<feature type="non-terminal residue" evidence="2">
    <location>
        <position position="72"/>
    </location>
</feature>
<dbReference type="EMBL" id="LZPO01117146">
    <property type="protein sequence ID" value="OBS57360.1"/>
    <property type="molecule type" value="Genomic_DNA"/>
</dbReference>
<proteinExistence type="predicted"/>
<name>A0A1A6FUX2_NEOLE</name>
<feature type="region of interest" description="Disordered" evidence="1">
    <location>
        <begin position="1"/>
        <end position="33"/>
    </location>
</feature>